<proteinExistence type="predicted"/>
<feature type="transmembrane region" description="Helical" evidence="1">
    <location>
        <begin position="70"/>
        <end position="91"/>
    </location>
</feature>
<evidence type="ECO:0000313" key="2">
    <source>
        <dbReference type="EMBL" id="MFC5056265.1"/>
    </source>
</evidence>
<keyword evidence="1" id="KW-0472">Membrane</keyword>
<dbReference type="EMBL" id="JBHSJB010000018">
    <property type="protein sequence ID" value="MFC5056265.1"/>
    <property type="molecule type" value="Genomic_DNA"/>
</dbReference>
<organism evidence="2 3">
    <name type="scientific">Saccharothrix xinjiangensis</name>
    <dbReference type="NCBI Taxonomy" id="204798"/>
    <lineage>
        <taxon>Bacteria</taxon>
        <taxon>Bacillati</taxon>
        <taxon>Actinomycetota</taxon>
        <taxon>Actinomycetes</taxon>
        <taxon>Pseudonocardiales</taxon>
        <taxon>Pseudonocardiaceae</taxon>
        <taxon>Saccharothrix</taxon>
    </lineage>
</organism>
<keyword evidence="1" id="KW-1133">Transmembrane helix</keyword>
<dbReference type="RefSeq" id="WP_344040687.1">
    <property type="nucleotide sequence ID" value="NZ_BAAAKE010000024.1"/>
</dbReference>
<comment type="caution">
    <text evidence="2">The sequence shown here is derived from an EMBL/GenBank/DDBJ whole genome shotgun (WGS) entry which is preliminary data.</text>
</comment>
<keyword evidence="1" id="KW-0812">Transmembrane</keyword>
<sequence>MTGEATAGNATAHAVRAEWTKIATLRSAVVLLVLTCVTAVGLGWLSGWSVRNAFDRGLDVVRPDFHPVATGHYPLQYAQVLLIAFAVLVVGSEHGSGTIRASLTAVPSRGRFYLAKVVAGLAPAAVVAVLTAAGGFTATQLGLGRYGVPLDHDDVLPTTLGAAGYLVLMYALCVGVATVLRNTALTTSLLVVLVMVLSPMANQVEALRGVARYLPDHAGAQLMVVGAQADPELGPVAGLLVLTAWATAALVGGYLALRSRAV</sequence>
<protein>
    <submittedName>
        <fullName evidence="2">ABC transporter permease subunit</fullName>
    </submittedName>
</protein>
<accession>A0ABV9Y119</accession>
<evidence type="ECO:0000256" key="1">
    <source>
        <dbReference type="SAM" id="Phobius"/>
    </source>
</evidence>
<feature type="transmembrane region" description="Helical" evidence="1">
    <location>
        <begin position="156"/>
        <end position="177"/>
    </location>
</feature>
<feature type="transmembrane region" description="Helical" evidence="1">
    <location>
        <begin position="112"/>
        <end position="136"/>
    </location>
</feature>
<feature type="transmembrane region" description="Helical" evidence="1">
    <location>
        <begin position="28"/>
        <end position="50"/>
    </location>
</feature>
<name>A0ABV9Y119_9PSEU</name>
<evidence type="ECO:0000313" key="3">
    <source>
        <dbReference type="Proteomes" id="UP001595833"/>
    </source>
</evidence>
<feature type="transmembrane region" description="Helical" evidence="1">
    <location>
        <begin position="236"/>
        <end position="257"/>
    </location>
</feature>
<dbReference type="Proteomes" id="UP001595833">
    <property type="component" value="Unassembled WGS sequence"/>
</dbReference>
<keyword evidence="3" id="KW-1185">Reference proteome</keyword>
<feature type="transmembrane region" description="Helical" evidence="1">
    <location>
        <begin position="184"/>
        <end position="201"/>
    </location>
</feature>
<gene>
    <name evidence="2" type="ORF">ACFPFM_21210</name>
</gene>
<reference evidence="3" key="1">
    <citation type="journal article" date="2019" name="Int. J. Syst. Evol. Microbiol.">
        <title>The Global Catalogue of Microorganisms (GCM) 10K type strain sequencing project: providing services to taxonomists for standard genome sequencing and annotation.</title>
        <authorList>
            <consortium name="The Broad Institute Genomics Platform"/>
            <consortium name="The Broad Institute Genome Sequencing Center for Infectious Disease"/>
            <person name="Wu L."/>
            <person name="Ma J."/>
        </authorList>
    </citation>
    <scope>NUCLEOTIDE SEQUENCE [LARGE SCALE GENOMIC DNA]</scope>
    <source>
        <strain evidence="3">KCTC 12848</strain>
    </source>
</reference>